<dbReference type="OrthoDB" id="9813552at2"/>
<feature type="domain" description="PRD" evidence="2">
    <location>
        <begin position="171"/>
        <end position="278"/>
    </location>
</feature>
<evidence type="ECO:0000313" key="3">
    <source>
        <dbReference type="EMBL" id="RLY01923.1"/>
    </source>
</evidence>
<dbReference type="GO" id="GO:0006355">
    <property type="term" value="P:regulation of DNA-templated transcription"/>
    <property type="evidence" value="ECO:0007669"/>
    <property type="project" value="InterPro"/>
</dbReference>
<comment type="caution">
    <text evidence="3">The sequence shown here is derived from an EMBL/GenBank/DDBJ whole genome shotgun (WGS) entry which is preliminary data.</text>
</comment>
<dbReference type="InterPro" id="IPR036650">
    <property type="entry name" value="CAT_RNA-bd_dom_sf"/>
</dbReference>
<dbReference type="InterPro" id="IPR036634">
    <property type="entry name" value="PRD_sf"/>
</dbReference>
<feature type="domain" description="PRD" evidence="2">
    <location>
        <begin position="65"/>
        <end position="170"/>
    </location>
</feature>
<reference evidence="3 4" key="1">
    <citation type="submission" date="2018-10" db="EMBL/GenBank/DDBJ databases">
        <title>Streptococcus hillyeri sp. nov., isolated from equine tracheal sample.</title>
        <authorList>
            <person name="Macfadyen A.C."/>
            <person name="Waller A."/>
            <person name="Paterson G.K."/>
        </authorList>
    </citation>
    <scope>NUCLEOTIDE SEQUENCE [LARGE SCALE GENOMIC DNA]</scope>
    <source>
        <strain evidence="3 4">28462</strain>
    </source>
</reference>
<dbReference type="Proteomes" id="UP000279194">
    <property type="component" value="Unassembled WGS sequence"/>
</dbReference>
<dbReference type="NCBIfam" id="NF046042">
    <property type="entry name" value="LicT"/>
    <property type="match status" value="1"/>
</dbReference>
<dbReference type="GO" id="GO:0003723">
    <property type="term" value="F:RNA binding"/>
    <property type="evidence" value="ECO:0007669"/>
    <property type="project" value="InterPro"/>
</dbReference>
<dbReference type="SUPFAM" id="SSF50151">
    <property type="entry name" value="SacY-like RNA-binding domain"/>
    <property type="match status" value="1"/>
</dbReference>
<dbReference type="EMBL" id="RCVM01000020">
    <property type="protein sequence ID" value="RLY01923.1"/>
    <property type="molecule type" value="Genomic_DNA"/>
</dbReference>
<keyword evidence="4" id="KW-1185">Reference proteome</keyword>
<dbReference type="PANTHER" id="PTHR30185:SF15">
    <property type="entry name" value="CRYPTIC BETA-GLUCOSIDE BGL OPERON ANTITERMINATOR"/>
    <property type="match status" value="1"/>
</dbReference>
<dbReference type="RefSeq" id="WP_121836148.1">
    <property type="nucleotide sequence ID" value="NZ_RCVM01000020.1"/>
</dbReference>
<accession>A0A3L9DPQ7</accession>
<dbReference type="SMART" id="SM01061">
    <property type="entry name" value="CAT_RBD"/>
    <property type="match status" value="1"/>
</dbReference>
<dbReference type="PANTHER" id="PTHR30185">
    <property type="entry name" value="CRYPTIC BETA-GLUCOSIDE BGL OPERON ANTITERMINATOR"/>
    <property type="match status" value="1"/>
</dbReference>
<proteinExistence type="predicted"/>
<dbReference type="Pfam" id="PF00874">
    <property type="entry name" value="PRD"/>
    <property type="match status" value="2"/>
</dbReference>
<dbReference type="SUPFAM" id="SSF63520">
    <property type="entry name" value="PTS-regulatory domain, PRD"/>
    <property type="match status" value="2"/>
</dbReference>
<dbReference type="InterPro" id="IPR011608">
    <property type="entry name" value="PRD"/>
</dbReference>
<dbReference type="InterPro" id="IPR004341">
    <property type="entry name" value="CAT_RNA-bd_dom"/>
</dbReference>
<name>A0A3L9DPQ7_9STRE</name>
<dbReference type="Gene3D" id="2.30.24.10">
    <property type="entry name" value="CAT RNA-binding domain"/>
    <property type="match status" value="1"/>
</dbReference>
<evidence type="ECO:0000259" key="2">
    <source>
        <dbReference type="PROSITE" id="PS51372"/>
    </source>
</evidence>
<keyword evidence="1" id="KW-0677">Repeat</keyword>
<dbReference type="AlphaFoldDB" id="A0A3L9DPQ7"/>
<dbReference type="Gene3D" id="1.10.1790.10">
    <property type="entry name" value="PRD domain"/>
    <property type="match status" value="2"/>
</dbReference>
<evidence type="ECO:0000256" key="1">
    <source>
        <dbReference type="ARBA" id="ARBA00022737"/>
    </source>
</evidence>
<dbReference type="Pfam" id="PF03123">
    <property type="entry name" value="CAT_RBD"/>
    <property type="match status" value="1"/>
</dbReference>
<protein>
    <submittedName>
        <fullName evidence="3">PRD domain-containing protein</fullName>
    </submittedName>
</protein>
<organism evidence="3 4">
    <name type="scientific">Streptococcus hillyeri</name>
    <dbReference type="NCBI Taxonomy" id="2282420"/>
    <lineage>
        <taxon>Bacteria</taxon>
        <taxon>Bacillati</taxon>
        <taxon>Bacillota</taxon>
        <taxon>Bacilli</taxon>
        <taxon>Lactobacillales</taxon>
        <taxon>Streptococcaceae</taxon>
        <taxon>Streptococcus</taxon>
    </lineage>
</organism>
<dbReference type="InterPro" id="IPR050661">
    <property type="entry name" value="BglG_antiterminators"/>
</dbReference>
<dbReference type="PROSITE" id="PS51372">
    <property type="entry name" value="PRD_2"/>
    <property type="match status" value="2"/>
</dbReference>
<gene>
    <name evidence="3" type="ORF">EAF07_08580</name>
</gene>
<sequence length="278" mass="31964">MKIDKVCNNNIVQAFGDDGKEYIVMGRGLGFQKKSGDMIDPEKIEKTYILENPETSQELQQLTRNLPQAESDAFLAILLNVEEELGQSFDSSFFIALMDHLHYAIERYHEGLPLQNPLSWEIRKFYQTEYKLGQKIVSDLNQSFGIDLDNEEAASIALHLVNAQKDSGFITKHQSLTRLVANVMDIVRLHFGIDFDEDSLNYHRFVTHVRYFGQRVLQGNIQGQNDAFLYEQVQANYPQAFDCTQKIAAYVDSTYNFIMSKDEQVYLTIHIQRVTEGS</sequence>
<evidence type="ECO:0000313" key="4">
    <source>
        <dbReference type="Proteomes" id="UP000279194"/>
    </source>
</evidence>